<dbReference type="Pfam" id="PF03087">
    <property type="entry name" value="BPS1"/>
    <property type="match status" value="1"/>
</dbReference>
<evidence type="ECO:0000313" key="2">
    <source>
        <dbReference type="Proteomes" id="UP000257109"/>
    </source>
</evidence>
<dbReference type="GO" id="GO:0048364">
    <property type="term" value="P:root development"/>
    <property type="evidence" value="ECO:0007669"/>
    <property type="project" value="InterPro"/>
</dbReference>
<feature type="non-terminal residue" evidence="1">
    <location>
        <position position="1"/>
    </location>
</feature>
<sequence>MKKEIGKALILINLKAIKNEFTVSSSNKDKDFFHALASQRKRFGHSELIRIFVVFITNSKSQLKKTRRSVISKLVQPKRISRDSEMTETNELKMVDTVLKLLIMCIEEIEVGVERLSRQLIRTRVTLLNILSH</sequence>
<reference evidence="1" key="1">
    <citation type="submission" date="2018-05" db="EMBL/GenBank/DDBJ databases">
        <title>Draft genome of Mucuna pruriens seed.</title>
        <authorList>
            <person name="Nnadi N.E."/>
            <person name="Vos R."/>
            <person name="Hasami M.H."/>
            <person name="Devisetty U.K."/>
            <person name="Aguiy J.C."/>
        </authorList>
    </citation>
    <scope>NUCLEOTIDE SEQUENCE [LARGE SCALE GENOMIC DNA]</scope>
    <source>
        <strain evidence="1">JCA_2017</strain>
    </source>
</reference>
<dbReference type="EMBL" id="QJKJ01013829">
    <property type="protein sequence ID" value="RDX65577.1"/>
    <property type="molecule type" value="Genomic_DNA"/>
</dbReference>
<comment type="caution">
    <text evidence="1">The sequence shown here is derived from an EMBL/GenBank/DDBJ whole genome shotgun (WGS) entry which is preliminary data.</text>
</comment>
<gene>
    <name evidence="1" type="ORF">CR513_55757</name>
</gene>
<dbReference type="Proteomes" id="UP000257109">
    <property type="component" value="Unassembled WGS sequence"/>
</dbReference>
<accession>A0A371EHP9</accession>
<proteinExistence type="predicted"/>
<organism evidence="1 2">
    <name type="scientific">Mucuna pruriens</name>
    <name type="common">Velvet bean</name>
    <name type="synonym">Dolichos pruriens</name>
    <dbReference type="NCBI Taxonomy" id="157652"/>
    <lineage>
        <taxon>Eukaryota</taxon>
        <taxon>Viridiplantae</taxon>
        <taxon>Streptophyta</taxon>
        <taxon>Embryophyta</taxon>
        <taxon>Tracheophyta</taxon>
        <taxon>Spermatophyta</taxon>
        <taxon>Magnoliopsida</taxon>
        <taxon>eudicotyledons</taxon>
        <taxon>Gunneridae</taxon>
        <taxon>Pentapetalae</taxon>
        <taxon>rosids</taxon>
        <taxon>fabids</taxon>
        <taxon>Fabales</taxon>
        <taxon>Fabaceae</taxon>
        <taxon>Papilionoideae</taxon>
        <taxon>50 kb inversion clade</taxon>
        <taxon>NPAAA clade</taxon>
        <taxon>indigoferoid/millettioid clade</taxon>
        <taxon>Phaseoleae</taxon>
        <taxon>Mucuna</taxon>
    </lineage>
</organism>
<dbReference type="OrthoDB" id="1433913at2759"/>
<name>A0A371EHP9_MUCPR</name>
<evidence type="ECO:0000313" key="1">
    <source>
        <dbReference type="EMBL" id="RDX65577.1"/>
    </source>
</evidence>
<protein>
    <submittedName>
        <fullName evidence="1">Uncharacterized protein</fullName>
    </submittedName>
</protein>
<dbReference type="GO" id="GO:0048367">
    <property type="term" value="P:shoot system development"/>
    <property type="evidence" value="ECO:0007669"/>
    <property type="project" value="InterPro"/>
</dbReference>
<dbReference type="InterPro" id="IPR004320">
    <property type="entry name" value="BPS1_pln"/>
</dbReference>
<dbReference type="AlphaFoldDB" id="A0A371EHP9"/>
<keyword evidence="2" id="KW-1185">Reference proteome</keyword>